<evidence type="ECO:0000256" key="4">
    <source>
        <dbReference type="ARBA" id="ARBA00022676"/>
    </source>
</evidence>
<evidence type="ECO:0000256" key="8">
    <source>
        <dbReference type="ARBA" id="ARBA00022989"/>
    </source>
</evidence>
<comment type="caution">
    <text evidence="14">The sequence shown here is derived from an EMBL/GenBank/DDBJ whole genome shotgun (WGS) entry which is preliminary data.</text>
</comment>
<evidence type="ECO:0000256" key="2">
    <source>
        <dbReference type="ARBA" id="ARBA00004881"/>
    </source>
</evidence>
<evidence type="ECO:0000256" key="6">
    <source>
        <dbReference type="ARBA" id="ARBA00022692"/>
    </source>
</evidence>
<keyword evidence="5" id="KW-0808">Transferase</keyword>
<organism evidence="14 15">
    <name type="scientific">Ilex paraguariensis</name>
    <name type="common">yerba mate</name>
    <dbReference type="NCBI Taxonomy" id="185542"/>
    <lineage>
        <taxon>Eukaryota</taxon>
        <taxon>Viridiplantae</taxon>
        <taxon>Streptophyta</taxon>
        <taxon>Embryophyta</taxon>
        <taxon>Tracheophyta</taxon>
        <taxon>Spermatophyta</taxon>
        <taxon>Magnoliopsida</taxon>
        <taxon>eudicotyledons</taxon>
        <taxon>Gunneridae</taxon>
        <taxon>Pentapetalae</taxon>
        <taxon>asterids</taxon>
        <taxon>campanulids</taxon>
        <taxon>Aquifoliales</taxon>
        <taxon>Aquifoliaceae</taxon>
        <taxon>Ilex</taxon>
    </lineage>
</organism>
<evidence type="ECO:0000256" key="10">
    <source>
        <dbReference type="ARBA" id="ARBA00023180"/>
    </source>
</evidence>
<dbReference type="PANTHER" id="PTHR31741">
    <property type="entry name" value="OS02G0726500 PROTEIN-RELATED"/>
    <property type="match status" value="1"/>
</dbReference>
<keyword evidence="6" id="KW-0812">Transmembrane</keyword>
<dbReference type="Pfam" id="PF10250">
    <property type="entry name" value="O-FucT"/>
    <property type="match status" value="1"/>
</dbReference>
<dbReference type="GO" id="GO:0016020">
    <property type="term" value="C:membrane"/>
    <property type="evidence" value="ECO:0007669"/>
    <property type="project" value="UniProtKB-SubCell"/>
</dbReference>
<protein>
    <recommendedName>
        <fullName evidence="13">O-fucosyltransferase family protein</fullName>
    </recommendedName>
</protein>
<keyword evidence="12" id="KW-0119">Carbohydrate metabolism</keyword>
<dbReference type="AlphaFoldDB" id="A0ABC8URR2"/>
<evidence type="ECO:0000256" key="11">
    <source>
        <dbReference type="ARBA" id="ARBA00023253"/>
    </source>
</evidence>
<keyword evidence="7" id="KW-0735">Signal-anchor</keyword>
<accession>A0ABC8URR2</accession>
<evidence type="ECO:0000313" key="14">
    <source>
        <dbReference type="EMBL" id="CAK9183728.1"/>
    </source>
</evidence>
<dbReference type="GO" id="GO:0016757">
    <property type="term" value="F:glycosyltransferase activity"/>
    <property type="evidence" value="ECO:0007669"/>
    <property type="project" value="UniProtKB-KW"/>
</dbReference>
<dbReference type="Proteomes" id="UP001642360">
    <property type="component" value="Unassembled WGS sequence"/>
</dbReference>
<comment type="pathway">
    <text evidence="2">Glycan metabolism.</text>
</comment>
<name>A0ABC8URR2_9AQUA</name>
<evidence type="ECO:0000256" key="5">
    <source>
        <dbReference type="ARBA" id="ARBA00022679"/>
    </source>
</evidence>
<evidence type="ECO:0000256" key="3">
    <source>
        <dbReference type="ARBA" id="ARBA00007737"/>
    </source>
</evidence>
<gene>
    <name evidence="14" type="ORF">ILEXP_LOCUS54018</name>
</gene>
<evidence type="ECO:0000256" key="12">
    <source>
        <dbReference type="ARBA" id="ARBA00023277"/>
    </source>
</evidence>
<reference evidence="14 15" key="1">
    <citation type="submission" date="2024-02" db="EMBL/GenBank/DDBJ databases">
        <authorList>
            <person name="Vignale AGUSTIN F."/>
            <person name="Sosa J E."/>
            <person name="Modenutti C."/>
        </authorList>
    </citation>
    <scope>NUCLEOTIDE SEQUENCE [LARGE SCALE GENOMIC DNA]</scope>
</reference>
<dbReference type="PANTHER" id="PTHR31741:SF51">
    <property type="entry name" value="RHAMNOGALACTURONAN I RHAMNOSYLTRANSFERASE 1"/>
    <property type="match status" value="1"/>
</dbReference>
<keyword evidence="15" id="KW-1185">Reference proteome</keyword>
<keyword evidence="8" id="KW-1133">Transmembrane helix</keyword>
<evidence type="ECO:0000256" key="7">
    <source>
        <dbReference type="ARBA" id="ARBA00022968"/>
    </source>
</evidence>
<dbReference type="GO" id="GO:0006004">
    <property type="term" value="P:fucose metabolic process"/>
    <property type="evidence" value="ECO:0007669"/>
    <property type="project" value="UniProtKB-KW"/>
</dbReference>
<comment type="subcellular location">
    <subcellularLocation>
        <location evidence="1">Membrane</location>
        <topology evidence="1">Single-pass type II membrane protein</topology>
    </subcellularLocation>
</comment>
<dbReference type="EMBL" id="CAUOFW020008736">
    <property type="protein sequence ID" value="CAK9183728.1"/>
    <property type="molecule type" value="Genomic_DNA"/>
</dbReference>
<evidence type="ECO:0000256" key="13">
    <source>
        <dbReference type="ARBA" id="ARBA00030350"/>
    </source>
</evidence>
<dbReference type="InterPro" id="IPR019378">
    <property type="entry name" value="GDP-Fuc_O-FucTrfase"/>
</dbReference>
<comment type="similarity">
    <text evidence="3">Belongs to the glycosyltransferase GT106 family.</text>
</comment>
<evidence type="ECO:0000256" key="9">
    <source>
        <dbReference type="ARBA" id="ARBA00023136"/>
    </source>
</evidence>
<keyword evidence="10" id="KW-0325">Glycoprotein</keyword>
<keyword evidence="4" id="KW-0328">Glycosyltransferase</keyword>
<evidence type="ECO:0000256" key="1">
    <source>
        <dbReference type="ARBA" id="ARBA00004606"/>
    </source>
</evidence>
<feature type="non-terminal residue" evidence="14">
    <location>
        <position position="1"/>
    </location>
</feature>
<sequence length="223" mass="25822">VKLFDDKYFWFRYAFPWWREKEIVSEERRAQGLCPLTPEEAALVLQAFGFDNGTQIYIASGEIYGGERRLTVLRAAFPRIVKKEMLLDPEDLRQFQNHSSQMAALDFMVSTASNIFVPTYDGNMAKLVEGHRRYLGFKKTIQLDRKRLVELLDLNQNGTLLWDEFAAAVQLAHERRMGQPGRRRVTADKPKEEDYFYANPQECLCERTSCDDLLGPGNSTELQ</sequence>
<evidence type="ECO:0000313" key="15">
    <source>
        <dbReference type="Proteomes" id="UP001642360"/>
    </source>
</evidence>
<keyword evidence="9" id="KW-0472">Membrane</keyword>
<keyword evidence="11" id="KW-0294">Fucose metabolism</keyword>
<proteinExistence type="inferred from homology"/>